<dbReference type="Proteomes" id="UP000800094">
    <property type="component" value="Unassembled WGS sequence"/>
</dbReference>
<dbReference type="AlphaFoldDB" id="A0A6A6IX29"/>
<reference evidence="1" key="1">
    <citation type="journal article" date="2020" name="Stud. Mycol.">
        <title>101 Dothideomycetes genomes: a test case for predicting lifestyles and emergence of pathogens.</title>
        <authorList>
            <person name="Haridas S."/>
            <person name="Albert R."/>
            <person name="Binder M."/>
            <person name="Bloem J."/>
            <person name="Labutti K."/>
            <person name="Salamov A."/>
            <person name="Andreopoulos B."/>
            <person name="Baker S."/>
            <person name="Barry K."/>
            <person name="Bills G."/>
            <person name="Bluhm B."/>
            <person name="Cannon C."/>
            <person name="Castanera R."/>
            <person name="Culley D."/>
            <person name="Daum C."/>
            <person name="Ezra D."/>
            <person name="Gonzalez J."/>
            <person name="Henrissat B."/>
            <person name="Kuo A."/>
            <person name="Liang C."/>
            <person name="Lipzen A."/>
            <person name="Lutzoni F."/>
            <person name="Magnuson J."/>
            <person name="Mondo S."/>
            <person name="Nolan M."/>
            <person name="Ohm R."/>
            <person name="Pangilinan J."/>
            <person name="Park H.-J."/>
            <person name="Ramirez L."/>
            <person name="Alfaro M."/>
            <person name="Sun H."/>
            <person name="Tritt A."/>
            <person name="Yoshinaga Y."/>
            <person name="Zwiers L.-H."/>
            <person name="Turgeon B."/>
            <person name="Goodwin S."/>
            <person name="Spatafora J."/>
            <person name="Crous P."/>
            <person name="Grigoriev I."/>
        </authorList>
    </citation>
    <scope>NUCLEOTIDE SEQUENCE</scope>
    <source>
        <strain evidence="1">CBS 122368</strain>
    </source>
</reference>
<proteinExistence type="predicted"/>
<name>A0A6A6IX29_9PLEO</name>
<evidence type="ECO:0000313" key="1">
    <source>
        <dbReference type="EMBL" id="KAF2253763.1"/>
    </source>
</evidence>
<gene>
    <name evidence="1" type="ORF">BU26DRAFT_561038</name>
</gene>
<dbReference type="RefSeq" id="XP_033688767.1">
    <property type="nucleotide sequence ID" value="XM_033832866.1"/>
</dbReference>
<dbReference type="GeneID" id="54586196"/>
<evidence type="ECO:0000313" key="2">
    <source>
        <dbReference type="Proteomes" id="UP000800094"/>
    </source>
</evidence>
<sequence length="170" mass="19146">MTSIHKERHEAIMARSSRFPGLIIFDDTSAGSVRQKVSLDSRTSNVKFPMVVALQNTAIAHSIQIDKVVSVARKIFAHRFGHFVASMSSIAPSRLQNQRQMLLLVRKFDENKNDPVASLVRRVNAALDRFKPTWLSNCHGCADEEELGGVFLCQMILLSQPLKTLSWLRD</sequence>
<keyword evidence="2" id="KW-1185">Reference proteome</keyword>
<dbReference type="EMBL" id="ML987191">
    <property type="protein sequence ID" value="KAF2253763.1"/>
    <property type="molecule type" value="Genomic_DNA"/>
</dbReference>
<accession>A0A6A6IX29</accession>
<protein>
    <submittedName>
        <fullName evidence="1">Uncharacterized protein</fullName>
    </submittedName>
</protein>
<organism evidence="1 2">
    <name type="scientific">Trematosphaeria pertusa</name>
    <dbReference type="NCBI Taxonomy" id="390896"/>
    <lineage>
        <taxon>Eukaryota</taxon>
        <taxon>Fungi</taxon>
        <taxon>Dikarya</taxon>
        <taxon>Ascomycota</taxon>
        <taxon>Pezizomycotina</taxon>
        <taxon>Dothideomycetes</taxon>
        <taxon>Pleosporomycetidae</taxon>
        <taxon>Pleosporales</taxon>
        <taxon>Massarineae</taxon>
        <taxon>Trematosphaeriaceae</taxon>
        <taxon>Trematosphaeria</taxon>
    </lineage>
</organism>